<dbReference type="PANTHER" id="PTHR48050:SF13">
    <property type="entry name" value="STEROL 3-BETA-GLUCOSYLTRANSFERASE UGT80A2"/>
    <property type="match status" value="1"/>
</dbReference>
<dbReference type="GO" id="GO:0016758">
    <property type="term" value="F:hexosyltransferase activity"/>
    <property type="evidence" value="ECO:0007669"/>
    <property type="project" value="InterPro"/>
</dbReference>
<dbReference type="RefSeq" id="WP_064936395.1">
    <property type="nucleotide sequence ID" value="NZ_LZSO01000041.1"/>
</dbReference>
<reference evidence="4" key="1">
    <citation type="submission" date="2016-06" db="EMBL/GenBank/DDBJ databases">
        <authorList>
            <person name="Sutton G."/>
            <person name="Brinkac L."/>
            <person name="Sanka R."/>
            <person name="Adams M."/>
            <person name="Lau E."/>
            <person name="Mehaffy C."/>
            <person name="Tameris M."/>
            <person name="Hatherill M."/>
            <person name="Hanekom W."/>
            <person name="Mahomed H."/>
            <person name="Mcshane H."/>
        </authorList>
    </citation>
    <scope>NUCLEOTIDE SEQUENCE [LARGE SCALE GENOMIC DNA]</scope>
    <source>
        <strain evidence="4">852002-51209_SCH5440388</strain>
    </source>
</reference>
<dbReference type="Pfam" id="PF03033">
    <property type="entry name" value="Glyco_transf_28"/>
    <property type="match status" value="1"/>
</dbReference>
<dbReference type="GO" id="GO:0033072">
    <property type="term" value="P:vancomycin biosynthetic process"/>
    <property type="evidence" value="ECO:0007669"/>
    <property type="project" value="UniProtKB-ARBA"/>
</dbReference>
<dbReference type="AlphaFoldDB" id="A0A1A0QRU2"/>
<name>A0A1A0QRU2_MYCPR</name>
<feature type="domain" description="Glycosyltransferase family 28 N-terminal" evidence="1">
    <location>
        <begin position="4"/>
        <end position="134"/>
    </location>
</feature>
<protein>
    <submittedName>
        <fullName evidence="3">Glycosyltransferase</fullName>
    </submittedName>
</protein>
<dbReference type="EMBL" id="LZSO01000041">
    <property type="protein sequence ID" value="OBB24229.1"/>
    <property type="molecule type" value="Genomic_DNA"/>
</dbReference>
<accession>A0A1A0QRU2</accession>
<gene>
    <name evidence="3" type="ORF">A5792_31025</name>
</gene>
<evidence type="ECO:0000259" key="2">
    <source>
        <dbReference type="Pfam" id="PF06722"/>
    </source>
</evidence>
<feature type="domain" description="Erythromycin biosynthesis protein CIII-like C-terminal" evidence="2">
    <location>
        <begin position="297"/>
        <end position="395"/>
    </location>
</feature>
<sequence>MTTVMIAAFGTRGDVAPYTGLARHLIECGYQVAIAAQEPYRALVTDTGVDFRPLPGDTEQATRNSPAAQAFVDGGRMRPSTRLLDEMRSDMRDLGVALADTAADADLLLLPAVAAVVGYHVAEGLGIPSAGVFLQPTAPTGNFPPSVLSARSFGRWGNRTLGRIGAVGEKAYLPVINELRVALGLTATSRTDYQRRRTADWPILHGFSPHIVPKPGDWPPHLHVTGYWWPQHPGGWQPPTRLTDFLQAGPPPVYIGLGSTATAHGAQLSEIIEAAVRRAGVRAVVQRGWAGLHCDSDEVITIGDVPHSWLLPQMSAAVHHCGAGTTAAALRAGIPSVPVTGIMDQPFWAARMHRLGVAALPMQRRSLNAESLSRSIRDVVTTGSYRARAQELSKQLDREDGAANAAAVITKLLDRSQEVHHGK</sequence>
<dbReference type="PANTHER" id="PTHR48050">
    <property type="entry name" value="STEROL 3-BETA-GLUCOSYLTRANSFERASE"/>
    <property type="match status" value="1"/>
</dbReference>
<evidence type="ECO:0000313" key="4">
    <source>
        <dbReference type="Proteomes" id="UP000093902"/>
    </source>
</evidence>
<proteinExistence type="predicted"/>
<dbReference type="OrthoDB" id="3253247at2"/>
<dbReference type="InterPro" id="IPR002213">
    <property type="entry name" value="UDP_glucos_trans"/>
</dbReference>
<dbReference type="GO" id="GO:0008194">
    <property type="term" value="F:UDP-glycosyltransferase activity"/>
    <property type="evidence" value="ECO:0007669"/>
    <property type="project" value="InterPro"/>
</dbReference>
<dbReference type="InterPro" id="IPR010610">
    <property type="entry name" value="EryCIII-like_C"/>
</dbReference>
<keyword evidence="3" id="KW-0808">Transferase</keyword>
<dbReference type="SUPFAM" id="SSF53756">
    <property type="entry name" value="UDP-Glycosyltransferase/glycogen phosphorylase"/>
    <property type="match status" value="1"/>
</dbReference>
<organism evidence="3 4">
    <name type="scientific">Mycolicibacterium peregrinum</name>
    <name type="common">Mycobacterium peregrinum</name>
    <dbReference type="NCBI Taxonomy" id="43304"/>
    <lineage>
        <taxon>Bacteria</taxon>
        <taxon>Bacillati</taxon>
        <taxon>Actinomycetota</taxon>
        <taxon>Actinomycetes</taxon>
        <taxon>Mycobacteriales</taxon>
        <taxon>Mycobacteriaceae</taxon>
        <taxon>Mycolicibacterium</taxon>
    </lineage>
</organism>
<dbReference type="FunFam" id="3.40.50.2000:FF:000009">
    <property type="entry name" value="Sterol 3-beta-glucosyltransferase UGT80A2"/>
    <property type="match status" value="1"/>
</dbReference>
<dbReference type="Gene3D" id="3.40.50.2000">
    <property type="entry name" value="Glycogen Phosphorylase B"/>
    <property type="match status" value="2"/>
</dbReference>
<comment type="caution">
    <text evidence="3">The sequence shown here is derived from an EMBL/GenBank/DDBJ whole genome shotgun (WGS) entry which is preliminary data.</text>
</comment>
<dbReference type="Pfam" id="PF06722">
    <property type="entry name" value="EryCIII-like_C"/>
    <property type="match status" value="1"/>
</dbReference>
<dbReference type="InterPro" id="IPR050426">
    <property type="entry name" value="Glycosyltransferase_28"/>
</dbReference>
<dbReference type="Proteomes" id="UP000093902">
    <property type="component" value="Unassembled WGS sequence"/>
</dbReference>
<evidence type="ECO:0000313" key="3">
    <source>
        <dbReference type="EMBL" id="OBB24229.1"/>
    </source>
</evidence>
<dbReference type="InterPro" id="IPR004276">
    <property type="entry name" value="GlycoTrans_28_N"/>
</dbReference>
<dbReference type="CDD" id="cd03784">
    <property type="entry name" value="GT1_Gtf-like"/>
    <property type="match status" value="1"/>
</dbReference>
<evidence type="ECO:0000259" key="1">
    <source>
        <dbReference type="Pfam" id="PF03033"/>
    </source>
</evidence>
<dbReference type="GO" id="GO:0005975">
    <property type="term" value="P:carbohydrate metabolic process"/>
    <property type="evidence" value="ECO:0007669"/>
    <property type="project" value="InterPro"/>
</dbReference>